<dbReference type="PRINTS" id="PR00778">
    <property type="entry name" value="HTHARSR"/>
</dbReference>
<dbReference type="InterPro" id="IPR011991">
    <property type="entry name" value="ArsR-like_HTH"/>
</dbReference>
<evidence type="ECO:0000313" key="6">
    <source>
        <dbReference type="Proteomes" id="UP000030152"/>
    </source>
</evidence>
<dbReference type="GO" id="GO:0003700">
    <property type="term" value="F:DNA-binding transcription factor activity"/>
    <property type="evidence" value="ECO:0007669"/>
    <property type="project" value="InterPro"/>
</dbReference>
<keyword evidence="3" id="KW-0804">Transcription</keyword>
<comment type="caution">
    <text evidence="5">The sequence shown here is derived from an EMBL/GenBank/DDBJ whole genome shotgun (WGS) entry which is preliminary data.</text>
</comment>
<dbReference type="NCBIfam" id="NF033788">
    <property type="entry name" value="HTH_metalloreg"/>
    <property type="match status" value="1"/>
</dbReference>
<dbReference type="SUPFAM" id="SSF46785">
    <property type="entry name" value="Winged helix' DNA-binding domain"/>
    <property type="match status" value="1"/>
</dbReference>
<dbReference type="InterPro" id="IPR036388">
    <property type="entry name" value="WH-like_DNA-bd_sf"/>
</dbReference>
<evidence type="ECO:0000256" key="2">
    <source>
        <dbReference type="ARBA" id="ARBA00023125"/>
    </source>
</evidence>
<dbReference type="PANTHER" id="PTHR33154:SF33">
    <property type="entry name" value="TRANSCRIPTIONAL REPRESSOR SDPR"/>
    <property type="match status" value="1"/>
</dbReference>
<dbReference type="CDD" id="cd00090">
    <property type="entry name" value="HTH_ARSR"/>
    <property type="match status" value="1"/>
</dbReference>
<dbReference type="PROSITE" id="PS50987">
    <property type="entry name" value="HTH_ARSR_2"/>
    <property type="match status" value="1"/>
</dbReference>
<gene>
    <name evidence="5" type="ORF">Q765_05030</name>
</gene>
<evidence type="ECO:0000313" key="5">
    <source>
        <dbReference type="EMBL" id="KGO87851.1"/>
    </source>
</evidence>
<keyword evidence="6" id="KW-1185">Reference proteome</keyword>
<accession>A0A0A2M899</accession>
<dbReference type="STRING" id="1121895.GCA_000378485_01523"/>
<dbReference type="Proteomes" id="UP000030152">
    <property type="component" value="Unassembled WGS sequence"/>
</dbReference>
<name>A0A0A2M899_9FLAO</name>
<dbReference type="PANTHER" id="PTHR33154">
    <property type="entry name" value="TRANSCRIPTIONAL REGULATOR, ARSR FAMILY"/>
    <property type="match status" value="1"/>
</dbReference>
<feature type="domain" description="HTH arsR-type" evidence="4">
    <location>
        <begin position="1"/>
        <end position="90"/>
    </location>
</feature>
<keyword evidence="1" id="KW-0805">Transcription regulation</keyword>
<evidence type="ECO:0000256" key="1">
    <source>
        <dbReference type="ARBA" id="ARBA00023015"/>
    </source>
</evidence>
<organism evidence="5 6">
    <name type="scientific">Flavobacterium rivuli WB 3.3-2 = DSM 21788</name>
    <dbReference type="NCBI Taxonomy" id="1121895"/>
    <lineage>
        <taxon>Bacteria</taxon>
        <taxon>Pseudomonadati</taxon>
        <taxon>Bacteroidota</taxon>
        <taxon>Flavobacteriia</taxon>
        <taxon>Flavobacteriales</taxon>
        <taxon>Flavobacteriaceae</taxon>
        <taxon>Flavobacterium</taxon>
    </lineage>
</organism>
<proteinExistence type="predicted"/>
<dbReference type="InterPro" id="IPR051081">
    <property type="entry name" value="HTH_MetalResp_TranReg"/>
</dbReference>
<dbReference type="InterPro" id="IPR036390">
    <property type="entry name" value="WH_DNA-bd_sf"/>
</dbReference>
<dbReference type="GO" id="GO:0003677">
    <property type="term" value="F:DNA binding"/>
    <property type="evidence" value="ECO:0007669"/>
    <property type="project" value="UniProtKB-KW"/>
</dbReference>
<dbReference type="SMART" id="SM00418">
    <property type="entry name" value="HTH_ARSR"/>
    <property type="match status" value="1"/>
</dbReference>
<dbReference type="EMBL" id="JRLX01000003">
    <property type="protein sequence ID" value="KGO87851.1"/>
    <property type="molecule type" value="Genomic_DNA"/>
</dbReference>
<dbReference type="InterPro" id="IPR001845">
    <property type="entry name" value="HTH_ArsR_DNA-bd_dom"/>
</dbReference>
<evidence type="ECO:0000259" key="4">
    <source>
        <dbReference type="PROSITE" id="PS50987"/>
    </source>
</evidence>
<sequence>MKAKDIERISKALGDPTRLRILQEVKQREWMQCADICGLVDLAQPSVSHHLKQLGDAGLLISEKEGRNIKYSIDSEVLDGYITFLSTLKQ</sequence>
<protein>
    <submittedName>
        <fullName evidence="5">ArsR family transcriptional regulator</fullName>
    </submittedName>
</protein>
<dbReference type="OrthoDB" id="9798835at2"/>
<dbReference type="Gene3D" id="1.10.10.10">
    <property type="entry name" value="Winged helix-like DNA-binding domain superfamily/Winged helix DNA-binding domain"/>
    <property type="match status" value="1"/>
</dbReference>
<evidence type="ECO:0000256" key="3">
    <source>
        <dbReference type="ARBA" id="ARBA00023163"/>
    </source>
</evidence>
<dbReference type="eggNOG" id="COG0640">
    <property type="taxonomic scope" value="Bacteria"/>
</dbReference>
<dbReference type="RefSeq" id="WP_020212668.1">
    <property type="nucleotide sequence ID" value="NZ_JRLX01000003.1"/>
</dbReference>
<dbReference type="Pfam" id="PF01022">
    <property type="entry name" value="HTH_5"/>
    <property type="match status" value="1"/>
</dbReference>
<dbReference type="AlphaFoldDB" id="A0A0A2M899"/>
<reference evidence="5 6" key="1">
    <citation type="submission" date="2013-09" db="EMBL/GenBank/DDBJ databases">
        <authorList>
            <person name="Zeng Z."/>
            <person name="Chen C."/>
        </authorList>
    </citation>
    <scope>NUCLEOTIDE SEQUENCE [LARGE SCALE GENOMIC DNA]</scope>
    <source>
        <strain evidence="5 6">WB 3.3-2</strain>
    </source>
</reference>
<keyword evidence="2" id="KW-0238">DNA-binding</keyword>